<dbReference type="InParanoid" id="G5C085"/>
<organism evidence="1 2">
    <name type="scientific">Heterocephalus glaber</name>
    <name type="common">Naked mole rat</name>
    <dbReference type="NCBI Taxonomy" id="10181"/>
    <lineage>
        <taxon>Eukaryota</taxon>
        <taxon>Metazoa</taxon>
        <taxon>Chordata</taxon>
        <taxon>Craniata</taxon>
        <taxon>Vertebrata</taxon>
        <taxon>Euteleostomi</taxon>
        <taxon>Mammalia</taxon>
        <taxon>Eutheria</taxon>
        <taxon>Euarchontoglires</taxon>
        <taxon>Glires</taxon>
        <taxon>Rodentia</taxon>
        <taxon>Hystricomorpha</taxon>
        <taxon>Bathyergidae</taxon>
        <taxon>Heterocephalus</taxon>
    </lineage>
</organism>
<proteinExistence type="predicted"/>
<reference evidence="1 2" key="1">
    <citation type="journal article" date="2011" name="Nature">
        <title>Genome sequencing reveals insights into physiology and longevity of the naked mole rat.</title>
        <authorList>
            <person name="Kim E.B."/>
            <person name="Fang X."/>
            <person name="Fushan A.A."/>
            <person name="Huang Z."/>
            <person name="Lobanov A.V."/>
            <person name="Han L."/>
            <person name="Marino S.M."/>
            <person name="Sun X."/>
            <person name="Turanov A.A."/>
            <person name="Yang P."/>
            <person name="Yim S.H."/>
            <person name="Zhao X."/>
            <person name="Kasaikina M.V."/>
            <person name="Stoletzki N."/>
            <person name="Peng C."/>
            <person name="Polak P."/>
            <person name="Xiong Z."/>
            <person name="Kiezun A."/>
            <person name="Zhu Y."/>
            <person name="Chen Y."/>
            <person name="Kryukov G.V."/>
            <person name="Zhang Q."/>
            <person name="Peshkin L."/>
            <person name="Yang L."/>
            <person name="Bronson R.T."/>
            <person name="Buffenstein R."/>
            <person name="Wang B."/>
            <person name="Han C."/>
            <person name="Li Q."/>
            <person name="Chen L."/>
            <person name="Zhao W."/>
            <person name="Sunyaev S.R."/>
            <person name="Park T.J."/>
            <person name="Zhang G."/>
            <person name="Wang J."/>
            <person name="Gladyshev V.N."/>
        </authorList>
    </citation>
    <scope>NUCLEOTIDE SEQUENCE [LARGE SCALE GENOMIC DNA]</scope>
</reference>
<evidence type="ECO:0000313" key="2">
    <source>
        <dbReference type="Proteomes" id="UP000006813"/>
    </source>
</evidence>
<sequence>MCPGSSCPVGGNRSAGSQVTSIMGLQSSLWSIWYPLALLPQCVQEMPGEHTVTSAVQPECRSHASAEEPSLVCSTDPRFASVLTEMEQKEVTRQRP</sequence>
<dbReference type="EMBL" id="JH172627">
    <property type="protein sequence ID" value="EHB14946.1"/>
    <property type="molecule type" value="Genomic_DNA"/>
</dbReference>
<dbReference type="Proteomes" id="UP000006813">
    <property type="component" value="Unassembled WGS sequence"/>
</dbReference>
<accession>G5C085</accession>
<gene>
    <name evidence="1" type="ORF">GW7_12065</name>
</gene>
<name>G5C085_HETGA</name>
<evidence type="ECO:0000313" key="1">
    <source>
        <dbReference type="EMBL" id="EHB14946.1"/>
    </source>
</evidence>
<protein>
    <submittedName>
        <fullName evidence="1">Uncharacterized protein</fullName>
    </submittedName>
</protein>
<dbReference type="AlphaFoldDB" id="G5C085"/>